<evidence type="ECO:0000313" key="2">
    <source>
        <dbReference type="Proteomes" id="UP000241639"/>
    </source>
</evidence>
<organism evidence="1 2">
    <name type="scientific">Desmospora activa DSM 45169</name>
    <dbReference type="NCBI Taxonomy" id="1121389"/>
    <lineage>
        <taxon>Bacteria</taxon>
        <taxon>Bacillati</taxon>
        <taxon>Bacillota</taxon>
        <taxon>Bacilli</taxon>
        <taxon>Bacillales</taxon>
        <taxon>Thermoactinomycetaceae</taxon>
        <taxon>Desmospora</taxon>
    </lineage>
</organism>
<keyword evidence="2" id="KW-1185">Reference proteome</keyword>
<evidence type="ECO:0000313" key="1">
    <source>
        <dbReference type="EMBL" id="PTM57600.1"/>
    </source>
</evidence>
<proteinExistence type="predicted"/>
<reference evidence="1 2" key="1">
    <citation type="submission" date="2018-04" db="EMBL/GenBank/DDBJ databases">
        <title>Genomic Encyclopedia of Archaeal and Bacterial Type Strains, Phase II (KMG-II): from individual species to whole genera.</title>
        <authorList>
            <person name="Goeker M."/>
        </authorList>
    </citation>
    <scope>NUCLEOTIDE SEQUENCE [LARGE SCALE GENOMIC DNA]</scope>
    <source>
        <strain evidence="1 2">DSM 45169</strain>
    </source>
</reference>
<dbReference type="RefSeq" id="WP_107724487.1">
    <property type="nucleotide sequence ID" value="NZ_PZZP01000001.1"/>
</dbReference>
<dbReference type="EMBL" id="PZZP01000001">
    <property type="protein sequence ID" value="PTM57600.1"/>
    <property type="molecule type" value="Genomic_DNA"/>
</dbReference>
<dbReference type="NCBIfam" id="NF038353">
    <property type="entry name" value="FxLYD_dom"/>
    <property type="match status" value="1"/>
</dbReference>
<name>A0A2T4Z6V2_9BACL</name>
<protein>
    <recommendedName>
        <fullName evidence="3">Lipoprotein</fullName>
    </recommendedName>
</protein>
<dbReference type="AlphaFoldDB" id="A0A2T4Z6V2"/>
<comment type="caution">
    <text evidence="1">The sequence shown here is derived from an EMBL/GenBank/DDBJ whole genome shotgun (WGS) entry which is preliminary data.</text>
</comment>
<accession>A0A2T4Z6V2</accession>
<sequence>MKRLWLGVAACALLLGGCGKTSTEDDQMSIGKQLMKKEPPKVKLETDEAVSQAWKEKGKTKAHGALVLKNKGKTPVEVHSVRLDFKDEQGKVLAKEDILAVVPKIVKPGENVHIGATTDLQVSDPDRLETVTPTIEAEPAWKDPANVEAKQVEWKMGQDQMGTVEGSLINSSGEHVTDLFVTASLRDEEGKLLGVVNDYLNVSLKPEEKEAFKLRSGNIPADTIKEVSEVDVQAYPLFREEE</sequence>
<gene>
    <name evidence="1" type="ORF">C8J48_0150</name>
</gene>
<evidence type="ECO:0008006" key="3">
    <source>
        <dbReference type="Google" id="ProtNLM"/>
    </source>
</evidence>
<dbReference type="Proteomes" id="UP000241639">
    <property type="component" value="Unassembled WGS sequence"/>
</dbReference>
<dbReference type="InterPro" id="IPR047676">
    <property type="entry name" value="FxLYD_dom"/>
</dbReference>
<dbReference type="PROSITE" id="PS51257">
    <property type="entry name" value="PROKAR_LIPOPROTEIN"/>
    <property type="match status" value="1"/>
</dbReference>
<dbReference type="OrthoDB" id="2988540at2"/>